<dbReference type="PANTHER" id="PTHR31157">
    <property type="entry name" value="SCP DOMAIN-CONTAINING PROTEIN"/>
    <property type="match status" value="1"/>
</dbReference>
<dbReference type="InterPro" id="IPR035940">
    <property type="entry name" value="CAP_sf"/>
</dbReference>
<dbReference type="RefSeq" id="WP_055152070.1">
    <property type="nucleotide sequence ID" value="NZ_CYZU01000009.1"/>
</dbReference>
<name>A0A174CH63_9FIRM</name>
<dbReference type="CDD" id="cd05379">
    <property type="entry name" value="CAP_bacterial"/>
    <property type="match status" value="1"/>
</dbReference>
<dbReference type="STRING" id="39482.ERS852491_01308"/>
<protein>
    <submittedName>
        <fullName evidence="3">Uncharacterized protein, YkwD family</fullName>
    </submittedName>
</protein>
<organism evidence="3 4">
    <name type="scientific">Faecalicatena contorta</name>
    <dbReference type="NCBI Taxonomy" id="39482"/>
    <lineage>
        <taxon>Bacteria</taxon>
        <taxon>Bacillati</taxon>
        <taxon>Bacillota</taxon>
        <taxon>Clostridia</taxon>
        <taxon>Lachnospirales</taxon>
        <taxon>Lachnospiraceae</taxon>
        <taxon>Faecalicatena</taxon>
    </lineage>
</organism>
<sequence length="237" mass="25689">MKHKILPALLTAAAIGTAGFSPLTVQAVSIEETRQVLQSKGIYIAGPLSSTEELKQKLEALGYDCTIPDWLDCIIPGQPENPDLPDGNQPGTPELPDNNQPETPEQPDVDESDNAFIQQVVTLVNQERAKAGLSPVKADVSVQAAAQVRAKEIETSFSHTRPDGSSFSTALTQQGVTYRGSGENIAWGQKTPEQVMNGWMNSDGHRANILNKNYTTIGVGLYQNASGTNYWTQLFTY</sequence>
<dbReference type="EMBL" id="CYZU01000009">
    <property type="protein sequence ID" value="CUO11118.1"/>
    <property type="molecule type" value="Genomic_DNA"/>
</dbReference>
<reference evidence="3 4" key="1">
    <citation type="submission" date="2015-09" db="EMBL/GenBank/DDBJ databases">
        <authorList>
            <consortium name="Pathogen Informatics"/>
        </authorList>
    </citation>
    <scope>NUCLEOTIDE SEQUENCE [LARGE SCALE GENOMIC DNA]</scope>
    <source>
        <strain evidence="3 4">2789STDY5834876</strain>
    </source>
</reference>
<dbReference type="AlphaFoldDB" id="A0A174CH63"/>
<feature type="region of interest" description="Disordered" evidence="1">
    <location>
        <begin position="74"/>
        <end position="110"/>
    </location>
</feature>
<dbReference type="Pfam" id="PF00188">
    <property type="entry name" value="CAP"/>
    <property type="match status" value="1"/>
</dbReference>
<dbReference type="PANTHER" id="PTHR31157:SF1">
    <property type="entry name" value="SCP DOMAIN-CONTAINING PROTEIN"/>
    <property type="match status" value="1"/>
</dbReference>
<dbReference type="InterPro" id="IPR014044">
    <property type="entry name" value="CAP_dom"/>
</dbReference>
<proteinExistence type="predicted"/>
<evidence type="ECO:0000259" key="2">
    <source>
        <dbReference type="Pfam" id="PF00188"/>
    </source>
</evidence>
<evidence type="ECO:0000313" key="3">
    <source>
        <dbReference type="EMBL" id="CUO11118.1"/>
    </source>
</evidence>
<evidence type="ECO:0000313" key="4">
    <source>
        <dbReference type="Proteomes" id="UP000095544"/>
    </source>
</evidence>
<feature type="domain" description="SCP" evidence="2">
    <location>
        <begin position="122"/>
        <end position="235"/>
    </location>
</feature>
<dbReference type="OrthoDB" id="9783944at2"/>
<dbReference type="SUPFAM" id="SSF55797">
    <property type="entry name" value="PR-1-like"/>
    <property type="match status" value="1"/>
</dbReference>
<accession>A0A174CH63</accession>
<dbReference type="Proteomes" id="UP000095544">
    <property type="component" value="Unassembled WGS sequence"/>
</dbReference>
<dbReference type="Gene3D" id="3.40.33.10">
    <property type="entry name" value="CAP"/>
    <property type="match status" value="1"/>
</dbReference>
<evidence type="ECO:0000256" key="1">
    <source>
        <dbReference type="SAM" id="MobiDB-lite"/>
    </source>
</evidence>
<gene>
    <name evidence="3" type="ORF">ERS852491_01308</name>
</gene>